<name>A0ABP0SG99_9DINO</name>
<dbReference type="EMBL" id="CAXAMM010043718">
    <property type="protein sequence ID" value="CAK9111415.1"/>
    <property type="molecule type" value="Genomic_DNA"/>
</dbReference>
<keyword evidence="2" id="KW-1185">Reference proteome</keyword>
<evidence type="ECO:0000313" key="1">
    <source>
        <dbReference type="EMBL" id="CAK9111415.1"/>
    </source>
</evidence>
<proteinExistence type="predicted"/>
<gene>
    <name evidence="1" type="ORF">SCF082_LOCUS51717</name>
</gene>
<dbReference type="Proteomes" id="UP001642464">
    <property type="component" value="Unassembled WGS sequence"/>
</dbReference>
<comment type="caution">
    <text evidence="1">The sequence shown here is derived from an EMBL/GenBank/DDBJ whole genome shotgun (WGS) entry which is preliminary data.</text>
</comment>
<sequence length="179" mass="20816">MSQDQILRSQRLFHAIKQSGTPSGNSRWDILIRLYEAEHSGQPNGYELIRRLRLELGLKTRNECIYFRNLVLEFRFLDSCHLQDNIRRLEAEVFRFNQMLDTYIGDKSGIHDICLQDSDLYQLLISCLTGDAKLYVQLNAPETYAGAKRACGVFYEKTVLNSQHFDMSKEPLSLNEYQA</sequence>
<reference evidence="1 2" key="1">
    <citation type="submission" date="2024-02" db="EMBL/GenBank/DDBJ databases">
        <authorList>
            <person name="Chen Y."/>
            <person name="Shah S."/>
            <person name="Dougan E. K."/>
            <person name="Thang M."/>
            <person name="Chan C."/>
        </authorList>
    </citation>
    <scope>NUCLEOTIDE SEQUENCE [LARGE SCALE GENOMIC DNA]</scope>
</reference>
<evidence type="ECO:0000313" key="2">
    <source>
        <dbReference type="Proteomes" id="UP001642464"/>
    </source>
</evidence>
<accession>A0ABP0SG99</accession>
<organism evidence="1 2">
    <name type="scientific">Durusdinium trenchii</name>
    <dbReference type="NCBI Taxonomy" id="1381693"/>
    <lineage>
        <taxon>Eukaryota</taxon>
        <taxon>Sar</taxon>
        <taxon>Alveolata</taxon>
        <taxon>Dinophyceae</taxon>
        <taxon>Suessiales</taxon>
        <taxon>Symbiodiniaceae</taxon>
        <taxon>Durusdinium</taxon>
    </lineage>
</organism>
<feature type="non-terminal residue" evidence="1">
    <location>
        <position position="179"/>
    </location>
</feature>
<protein>
    <submittedName>
        <fullName evidence="1">Retrovirus-related Pol polyprotein from transposon TNT 1-94</fullName>
    </submittedName>
</protein>